<protein>
    <recommendedName>
        <fullName evidence="8">4-hydroxybenzoate polyprenyltransferase, mitochondrial</fullName>
        <shortName evidence="8">4-HB polyprenyltransferase</shortName>
        <ecNumber evidence="8">2.5.1.39</ecNumber>
    </recommendedName>
    <alternativeName>
        <fullName evidence="8">Para-hydroxybenzoate--polyprenyltransferase</fullName>
        <shortName evidence="8">PHB:PPT</shortName>
        <shortName evidence="8">PHB:polyprenyltransferase</shortName>
    </alternativeName>
</protein>
<keyword evidence="8" id="KW-0496">Mitochondrion</keyword>
<evidence type="ECO:0000256" key="3">
    <source>
        <dbReference type="ARBA" id="ARBA00005985"/>
    </source>
</evidence>
<dbReference type="InterPro" id="IPR039653">
    <property type="entry name" value="Prenyltransferase"/>
</dbReference>
<evidence type="ECO:0000256" key="2">
    <source>
        <dbReference type="ARBA" id="ARBA00004141"/>
    </source>
</evidence>
<feature type="transmembrane region" description="Helical" evidence="8">
    <location>
        <begin position="278"/>
        <end position="297"/>
    </location>
</feature>
<evidence type="ECO:0000256" key="4">
    <source>
        <dbReference type="ARBA" id="ARBA00022679"/>
    </source>
</evidence>
<dbReference type="HAMAP" id="MF_01635">
    <property type="entry name" value="UbiA"/>
    <property type="match status" value="1"/>
</dbReference>
<feature type="transmembrane region" description="Helical" evidence="8">
    <location>
        <begin position="309"/>
        <end position="331"/>
    </location>
</feature>
<dbReference type="InterPro" id="IPR000537">
    <property type="entry name" value="UbiA_prenyltransferase"/>
</dbReference>
<evidence type="ECO:0000256" key="5">
    <source>
        <dbReference type="ARBA" id="ARBA00022692"/>
    </source>
</evidence>
<evidence type="ECO:0000256" key="6">
    <source>
        <dbReference type="ARBA" id="ARBA00022989"/>
    </source>
</evidence>
<comment type="cofactor">
    <cofactor evidence="1 8">
        <name>Mg(2+)</name>
        <dbReference type="ChEBI" id="CHEBI:18420"/>
    </cofactor>
</comment>
<evidence type="ECO:0000313" key="10">
    <source>
        <dbReference type="Proteomes" id="UP000054097"/>
    </source>
</evidence>
<gene>
    <name evidence="9" type="ORF">M408DRAFT_90113</name>
</gene>
<comment type="pathway">
    <text evidence="8">Cofactor biosynthesis; ubiquinone biosynthesis.</text>
</comment>
<feature type="transmembrane region" description="Helical" evidence="8">
    <location>
        <begin position="254"/>
        <end position="272"/>
    </location>
</feature>
<dbReference type="Gene3D" id="1.10.357.140">
    <property type="entry name" value="UbiA prenyltransferase"/>
    <property type="match status" value="1"/>
</dbReference>
<dbReference type="EMBL" id="KN824277">
    <property type="protein sequence ID" value="KIM34074.1"/>
    <property type="molecule type" value="Genomic_DNA"/>
</dbReference>
<dbReference type="Proteomes" id="UP000054097">
    <property type="component" value="Unassembled WGS sequence"/>
</dbReference>
<comment type="function">
    <text evidence="8">Catalyzes the prenylation of para-hydroxybenzoate (PHB) with an all-trans polyprenyl group. Mediates the second step in the final reaction sequence of coenzyme Q (CoQ) biosynthesis, which is the condensation of the polyisoprenoid side chain with PHB, generating the first membrane-bound Q intermediate.</text>
</comment>
<dbReference type="GO" id="GO:0008412">
    <property type="term" value="F:4-hydroxybenzoate polyprenyltransferase activity"/>
    <property type="evidence" value="ECO:0007669"/>
    <property type="project" value="UniProtKB-EC"/>
</dbReference>
<evidence type="ECO:0000256" key="8">
    <source>
        <dbReference type="HAMAP-Rule" id="MF_03189"/>
    </source>
</evidence>
<dbReference type="UniPathway" id="UPA00232"/>
<keyword evidence="7 8" id="KW-0472">Membrane</keyword>
<sequence>MTQATRPCRLATLGPTKKDHTSAPGNSGIPVPSRITLLERVKQKGAPYWYLARLDKPIGTVLLLLPCTWSITMASYATAASPYVLFSNLLLFGTGALIMRGAGCTINDLWDRNLDRGVERTKVRPLASGALTVPQAVGFLGIQLAGGLAILTQLNWYSIGLGASSLGLVALYPLMKRVTHWPQFVLGLTFNWGALLGWSAVTGAVNWSVCGPLYASGILWTLVYDTAYAHQDKQDDAIVGIKSTALLFGDHTRAILSVFLASSALMAGWAGIENAQGLPFFSSLLVGTAMLGVKLRSVDFNVPAQGGQYFRYCGYFGWLIFAGVLLDWVLLTPSREEPGEEVTVTE</sequence>
<dbReference type="GO" id="GO:0008299">
    <property type="term" value="P:isoprenoid biosynthetic process"/>
    <property type="evidence" value="ECO:0007669"/>
    <property type="project" value="UniProtKB-UniRule"/>
</dbReference>
<dbReference type="PROSITE" id="PS00943">
    <property type="entry name" value="UBIA"/>
    <property type="match status" value="1"/>
</dbReference>
<keyword evidence="10" id="KW-1185">Reference proteome</keyword>
<dbReference type="GO" id="GO:0006744">
    <property type="term" value="P:ubiquinone biosynthetic process"/>
    <property type="evidence" value="ECO:0007669"/>
    <property type="project" value="UniProtKB-UniRule"/>
</dbReference>
<dbReference type="InterPro" id="IPR030470">
    <property type="entry name" value="UbiA_prenylTrfase_CS"/>
</dbReference>
<reference evidence="10" key="2">
    <citation type="submission" date="2015-01" db="EMBL/GenBank/DDBJ databases">
        <title>Evolutionary Origins and Diversification of the Mycorrhizal Mutualists.</title>
        <authorList>
            <consortium name="DOE Joint Genome Institute"/>
            <consortium name="Mycorrhizal Genomics Consortium"/>
            <person name="Kohler A."/>
            <person name="Kuo A."/>
            <person name="Nagy L.G."/>
            <person name="Floudas D."/>
            <person name="Copeland A."/>
            <person name="Barry K.W."/>
            <person name="Cichocki N."/>
            <person name="Veneault-Fourrey C."/>
            <person name="LaButti K."/>
            <person name="Lindquist E.A."/>
            <person name="Lipzen A."/>
            <person name="Lundell T."/>
            <person name="Morin E."/>
            <person name="Murat C."/>
            <person name="Riley R."/>
            <person name="Ohm R."/>
            <person name="Sun H."/>
            <person name="Tunlid A."/>
            <person name="Henrissat B."/>
            <person name="Grigoriev I.V."/>
            <person name="Hibbett D.S."/>
            <person name="Martin F."/>
        </authorList>
    </citation>
    <scope>NUCLEOTIDE SEQUENCE [LARGE SCALE GENOMIC DNA]</scope>
    <source>
        <strain evidence="10">MAFF 305830</strain>
    </source>
</reference>
<name>A0A0C3BPQ5_SERVB</name>
<dbReference type="InterPro" id="IPR006370">
    <property type="entry name" value="HB_polyprenyltransferase-like"/>
</dbReference>
<keyword evidence="8" id="KW-0414">Isoprene biosynthesis</keyword>
<keyword evidence="8" id="KW-0999">Mitochondrion inner membrane</keyword>
<keyword evidence="8" id="KW-0831">Ubiquinone biosynthesis</keyword>
<feature type="transmembrane region" description="Helical" evidence="8">
    <location>
        <begin position="204"/>
        <end position="224"/>
    </location>
</feature>
<dbReference type="AlphaFoldDB" id="A0A0C3BPQ5"/>
<keyword evidence="4 8" id="KW-0808">Transferase</keyword>
<feature type="transmembrane region" description="Helical" evidence="8">
    <location>
        <begin position="126"/>
        <end position="150"/>
    </location>
</feature>
<dbReference type="PANTHER" id="PTHR11048">
    <property type="entry name" value="PRENYLTRANSFERASES"/>
    <property type="match status" value="1"/>
</dbReference>
<keyword evidence="6 8" id="KW-1133">Transmembrane helix</keyword>
<evidence type="ECO:0000256" key="1">
    <source>
        <dbReference type="ARBA" id="ARBA00001946"/>
    </source>
</evidence>
<accession>A0A0C3BPQ5</accession>
<dbReference type="OrthoDB" id="18170at2759"/>
<feature type="transmembrane region" description="Helical" evidence="8">
    <location>
        <begin position="181"/>
        <end position="198"/>
    </location>
</feature>
<feature type="transmembrane region" description="Helical" evidence="8">
    <location>
        <begin position="58"/>
        <end position="77"/>
    </location>
</feature>
<comment type="similarity">
    <text evidence="3 8">Belongs to the UbiA prenyltransferase family.</text>
</comment>
<organism evidence="9 10">
    <name type="scientific">Serendipita vermifera MAFF 305830</name>
    <dbReference type="NCBI Taxonomy" id="933852"/>
    <lineage>
        <taxon>Eukaryota</taxon>
        <taxon>Fungi</taxon>
        <taxon>Dikarya</taxon>
        <taxon>Basidiomycota</taxon>
        <taxon>Agaricomycotina</taxon>
        <taxon>Agaricomycetes</taxon>
        <taxon>Sebacinales</taxon>
        <taxon>Serendipitaceae</taxon>
        <taxon>Serendipita</taxon>
    </lineage>
</organism>
<dbReference type="EC" id="2.5.1.39" evidence="8"/>
<dbReference type="HOGENOM" id="CLU_034879_0_2_1"/>
<keyword evidence="5 8" id="KW-0812">Transmembrane</keyword>
<proteinExistence type="inferred from homology"/>
<dbReference type="Pfam" id="PF01040">
    <property type="entry name" value="UbiA"/>
    <property type="match status" value="1"/>
</dbReference>
<evidence type="ECO:0000313" key="9">
    <source>
        <dbReference type="EMBL" id="KIM34074.1"/>
    </source>
</evidence>
<dbReference type="InterPro" id="IPR044878">
    <property type="entry name" value="UbiA_sf"/>
</dbReference>
<feature type="transmembrane region" description="Helical" evidence="8">
    <location>
        <begin position="83"/>
        <end position="106"/>
    </location>
</feature>
<comment type="subcellular location">
    <subcellularLocation>
        <location evidence="2">Membrane</location>
        <topology evidence="2">Multi-pass membrane protein</topology>
    </subcellularLocation>
    <subcellularLocation>
        <location evidence="8">Mitochondrion inner membrane</location>
        <topology evidence="8">Multi-pass membrane protein</topology>
        <orientation evidence="8">Matrix side</orientation>
    </subcellularLocation>
</comment>
<dbReference type="STRING" id="933852.A0A0C3BPQ5"/>
<dbReference type="GO" id="GO:0005743">
    <property type="term" value="C:mitochondrial inner membrane"/>
    <property type="evidence" value="ECO:0007669"/>
    <property type="project" value="UniProtKB-SubCell"/>
</dbReference>
<comment type="catalytic activity">
    <reaction evidence="8">
        <text>an all-trans-polyprenyl diphosphate + 4-hydroxybenzoate = a 4-hydroxy-3-(all-trans-polyprenyl)benzoate + diphosphate</text>
        <dbReference type="Rhea" id="RHEA:44504"/>
        <dbReference type="Rhea" id="RHEA-COMP:9514"/>
        <dbReference type="Rhea" id="RHEA-COMP:9564"/>
        <dbReference type="ChEBI" id="CHEBI:17879"/>
        <dbReference type="ChEBI" id="CHEBI:33019"/>
        <dbReference type="ChEBI" id="CHEBI:58914"/>
        <dbReference type="ChEBI" id="CHEBI:78396"/>
        <dbReference type="EC" id="2.5.1.39"/>
    </reaction>
</comment>
<dbReference type="CDD" id="cd13959">
    <property type="entry name" value="PT_UbiA_COQ2"/>
    <property type="match status" value="1"/>
</dbReference>
<dbReference type="PANTHER" id="PTHR11048:SF28">
    <property type="entry name" value="4-HYDROXYBENZOATE POLYPRENYLTRANSFERASE, MITOCHONDRIAL"/>
    <property type="match status" value="1"/>
</dbReference>
<evidence type="ECO:0000256" key="7">
    <source>
        <dbReference type="ARBA" id="ARBA00023136"/>
    </source>
</evidence>
<dbReference type="FunFam" id="1.10.357.140:FF:000003">
    <property type="entry name" value="4-hydroxybenzoate polyprenyltransferase, mitochondrial"/>
    <property type="match status" value="1"/>
</dbReference>
<dbReference type="NCBIfam" id="TIGR01474">
    <property type="entry name" value="ubiA_proteo"/>
    <property type="match status" value="1"/>
</dbReference>
<reference evidence="9 10" key="1">
    <citation type="submission" date="2014-04" db="EMBL/GenBank/DDBJ databases">
        <authorList>
            <consortium name="DOE Joint Genome Institute"/>
            <person name="Kuo A."/>
            <person name="Zuccaro A."/>
            <person name="Kohler A."/>
            <person name="Nagy L.G."/>
            <person name="Floudas D."/>
            <person name="Copeland A."/>
            <person name="Barry K.W."/>
            <person name="Cichocki N."/>
            <person name="Veneault-Fourrey C."/>
            <person name="LaButti K."/>
            <person name="Lindquist E.A."/>
            <person name="Lipzen A."/>
            <person name="Lundell T."/>
            <person name="Morin E."/>
            <person name="Murat C."/>
            <person name="Sun H."/>
            <person name="Tunlid A."/>
            <person name="Henrissat B."/>
            <person name="Grigoriev I.V."/>
            <person name="Hibbett D.S."/>
            <person name="Martin F."/>
            <person name="Nordberg H.P."/>
            <person name="Cantor M.N."/>
            <person name="Hua S.X."/>
        </authorList>
    </citation>
    <scope>NUCLEOTIDE SEQUENCE [LARGE SCALE GENOMIC DNA]</scope>
    <source>
        <strain evidence="9 10">MAFF 305830</strain>
    </source>
</reference>
<feature type="transmembrane region" description="Helical" evidence="8">
    <location>
        <begin position="156"/>
        <end position="174"/>
    </location>
</feature>